<dbReference type="Gene3D" id="3.40.50.1240">
    <property type="entry name" value="Phosphoglycerate mutase-like"/>
    <property type="match status" value="1"/>
</dbReference>
<dbReference type="SMART" id="SM00855">
    <property type="entry name" value="PGAM"/>
    <property type="match status" value="1"/>
</dbReference>
<evidence type="ECO:0000313" key="4">
    <source>
        <dbReference type="Proteomes" id="UP000005954"/>
    </source>
</evidence>
<protein>
    <submittedName>
        <fullName evidence="3">Phosphoglycerate mutase family protein</fullName>
    </submittedName>
</protein>
<reference evidence="3 4" key="1">
    <citation type="submission" date="2005-12" db="EMBL/GenBank/DDBJ databases">
        <authorList>
            <person name="Moran M.A."/>
            <person name="Ferriera S."/>
            <person name="Johnson J."/>
            <person name="Kravitz S."/>
            <person name="Halpern A."/>
            <person name="Remington K."/>
            <person name="Beeson K."/>
            <person name="Tran B."/>
            <person name="Rogers Y.-H."/>
            <person name="Friedman R."/>
            <person name="Venter J.C."/>
        </authorList>
    </citation>
    <scope>NUCLEOTIDE SEQUENCE [LARGE SCALE GENOMIC DNA]</scope>
    <source>
        <strain evidence="4">ATCC BAA-591 / DSM 15170 / ISM</strain>
    </source>
</reference>
<dbReference type="eggNOG" id="COG2062">
    <property type="taxonomic scope" value="Bacteria"/>
</dbReference>
<comment type="caution">
    <text evidence="3">The sequence shown here is derived from an EMBL/GenBank/DDBJ whole genome shotgun (WGS) entry which is preliminary data.</text>
</comment>
<dbReference type="Proteomes" id="UP000005954">
    <property type="component" value="Unassembled WGS sequence"/>
</dbReference>
<dbReference type="CDD" id="cd07067">
    <property type="entry name" value="HP_PGM_like"/>
    <property type="match status" value="1"/>
</dbReference>
<organism evidence="3 4">
    <name type="scientific">Roseovarius nubinhibens (strain ATCC BAA-591 / DSM 15170 / ISM)</name>
    <dbReference type="NCBI Taxonomy" id="89187"/>
    <lineage>
        <taxon>Bacteria</taxon>
        <taxon>Pseudomonadati</taxon>
        <taxon>Pseudomonadota</taxon>
        <taxon>Alphaproteobacteria</taxon>
        <taxon>Rhodobacterales</taxon>
        <taxon>Roseobacteraceae</taxon>
        <taxon>Roseovarius</taxon>
    </lineage>
</organism>
<evidence type="ECO:0000256" key="2">
    <source>
        <dbReference type="SAM" id="MobiDB-lite"/>
    </source>
</evidence>
<sequence>MILMRHAKSSWNHPGLEDHDRPLNERGRQSAQALGVWLRAQGYVPDAILSSTATRTRESAAMLCFDDVPATFTHDLYLADAGDMIATLRKAEGDCVLLLGHNPGIAWLAELLVARPPAHGRFADYPTGATLVADFGIDAWAELEPETGKVVNFTVPRDLLG</sequence>
<feature type="binding site" evidence="1">
    <location>
        <position position="55"/>
    </location>
    <ligand>
        <name>substrate</name>
    </ligand>
</feature>
<dbReference type="EMBL" id="AALY01000001">
    <property type="protein sequence ID" value="EAP77684.1"/>
    <property type="molecule type" value="Genomic_DNA"/>
</dbReference>
<dbReference type="Pfam" id="PF00300">
    <property type="entry name" value="His_Phos_1"/>
    <property type="match status" value="1"/>
</dbReference>
<evidence type="ECO:0000256" key="1">
    <source>
        <dbReference type="PIRSR" id="PIRSR613078-2"/>
    </source>
</evidence>
<keyword evidence="4" id="KW-1185">Reference proteome</keyword>
<gene>
    <name evidence="3" type="ORF">ISM_05305</name>
</gene>
<accession>A3SK03</accession>
<dbReference type="SUPFAM" id="SSF53254">
    <property type="entry name" value="Phosphoglycerate mutase-like"/>
    <property type="match status" value="1"/>
</dbReference>
<feature type="region of interest" description="Disordered" evidence="2">
    <location>
        <begin position="1"/>
        <end position="23"/>
    </location>
</feature>
<dbReference type="HOGENOM" id="CLU_084603_2_1_5"/>
<dbReference type="PANTHER" id="PTHR47623:SF1">
    <property type="entry name" value="OS09G0287300 PROTEIN"/>
    <property type="match status" value="1"/>
</dbReference>
<dbReference type="PANTHER" id="PTHR47623">
    <property type="entry name" value="OS09G0287300 PROTEIN"/>
    <property type="match status" value="1"/>
</dbReference>
<evidence type="ECO:0000313" key="3">
    <source>
        <dbReference type="EMBL" id="EAP77684.1"/>
    </source>
</evidence>
<dbReference type="STRING" id="89187.ISM_05305"/>
<proteinExistence type="predicted"/>
<name>A3SK03_ROSNI</name>
<feature type="binding site" evidence="1">
    <location>
        <begin position="5"/>
        <end position="12"/>
    </location>
    <ligand>
        <name>substrate</name>
    </ligand>
</feature>
<dbReference type="InterPro" id="IPR029033">
    <property type="entry name" value="His_PPase_superfam"/>
</dbReference>
<dbReference type="InterPro" id="IPR013078">
    <property type="entry name" value="His_Pase_superF_clade-1"/>
</dbReference>
<dbReference type="AlphaFoldDB" id="A3SK03"/>